<feature type="compositionally biased region" description="Basic and acidic residues" evidence="2">
    <location>
        <begin position="133"/>
        <end position="144"/>
    </location>
</feature>
<feature type="compositionally biased region" description="Basic and acidic residues" evidence="2">
    <location>
        <begin position="178"/>
        <end position="198"/>
    </location>
</feature>
<gene>
    <name evidence="3" type="ORF">RV00_GL001807</name>
</gene>
<proteinExistence type="predicted"/>
<dbReference type="Proteomes" id="UP000183700">
    <property type="component" value="Unassembled WGS sequence"/>
</dbReference>
<accession>A0A1L8SWX0</accession>
<evidence type="ECO:0000256" key="2">
    <source>
        <dbReference type="SAM" id="MobiDB-lite"/>
    </source>
</evidence>
<dbReference type="STRING" id="319970.RV00_GL001807"/>
<evidence type="ECO:0000313" key="3">
    <source>
        <dbReference type="EMBL" id="OJG36448.1"/>
    </source>
</evidence>
<dbReference type="AlphaFoldDB" id="A0A1L8SWX0"/>
<sequence>MKVSKKKQPIILVVIVCLLLAIVPTLFSSISDAHVLSKKDQAEQFVKIYGADTLTISPCSSFHPQQYYKAVDEKSQPLKLNYTKINTSKPGRYALVLSAKNGKDYDERTVFITVKQKKDKASSNQKEPAPNTEEAKSETAEASKKPTQSPPVQQEEPATEKPSELQIQDEQATVETVPNERKHNEALHNETPNHKVIHNEPEATETTAPTQKIQLNQLSFNGHSLPYQNAGQGSGQGLIDSGAVIATWGGNPVQSGNDNQNTHFIGHNPGIFAPLLTLSGGDSIIVTDSGNIATTYIVQGIIQVDDSGRDIHSGQDYWDQITSTSGGERITLQTCLSETHNLIVFAQA</sequence>
<keyword evidence="4" id="KW-1185">Reference proteome</keyword>
<feature type="region of interest" description="Disordered" evidence="2">
    <location>
        <begin position="116"/>
        <end position="198"/>
    </location>
</feature>
<evidence type="ECO:0000256" key="1">
    <source>
        <dbReference type="ARBA" id="ARBA00022801"/>
    </source>
</evidence>
<protein>
    <recommendedName>
        <fullName evidence="5">Sortase</fullName>
    </recommendedName>
</protein>
<dbReference type="CDD" id="cd05829">
    <property type="entry name" value="Sortase_F"/>
    <property type="match status" value="1"/>
</dbReference>
<dbReference type="InterPro" id="IPR023365">
    <property type="entry name" value="Sortase_dom-sf"/>
</dbReference>
<evidence type="ECO:0000313" key="4">
    <source>
        <dbReference type="Proteomes" id="UP000183700"/>
    </source>
</evidence>
<keyword evidence="1" id="KW-0378">Hydrolase</keyword>
<dbReference type="GO" id="GO:0016787">
    <property type="term" value="F:hydrolase activity"/>
    <property type="evidence" value="ECO:0007669"/>
    <property type="project" value="UniProtKB-KW"/>
</dbReference>
<dbReference type="InterPro" id="IPR042001">
    <property type="entry name" value="Sortase_F"/>
</dbReference>
<reference evidence="3 4" key="1">
    <citation type="submission" date="2014-12" db="EMBL/GenBank/DDBJ databases">
        <title>Draft genome sequences of 29 type strains of Enterococci.</title>
        <authorList>
            <person name="Zhong Z."/>
            <person name="Sun Z."/>
            <person name="Liu W."/>
            <person name="Zhang W."/>
            <person name="Zhang H."/>
        </authorList>
    </citation>
    <scope>NUCLEOTIDE SEQUENCE [LARGE SCALE GENOMIC DNA]</scope>
    <source>
        <strain evidence="3 4">DSM 22802</strain>
    </source>
</reference>
<dbReference type="EMBL" id="JXKM01000003">
    <property type="protein sequence ID" value="OJG36448.1"/>
    <property type="molecule type" value="Genomic_DNA"/>
</dbReference>
<dbReference type="SUPFAM" id="SSF63817">
    <property type="entry name" value="Sortase"/>
    <property type="match status" value="1"/>
</dbReference>
<dbReference type="Gene3D" id="2.40.260.10">
    <property type="entry name" value="Sortase"/>
    <property type="match status" value="1"/>
</dbReference>
<organism evidence="3 4">
    <name type="scientific">Enterococcus devriesei</name>
    <dbReference type="NCBI Taxonomy" id="319970"/>
    <lineage>
        <taxon>Bacteria</taxon>
        <taxon>Bacillati</taxon>
        <taxon>Bacillota</taxon>
        <taxon>Bacilli</taxon>
        <taxon>Lactobacillales</taxon>
        <taxon>Enterococcaceae</taxon>
        <taxon>Enterococcus</taxon>
    </lineage>
</organism>
<dbReference type="InterPro" id="IPR005754">
    <property type="entry name" value="Sortase"/>
</dbReference>
<name>A0A1L8SWX0_9ENTE</name>
<evidence type="ECO:0008006" key="5">
    <source>
        <dbReference type="Google" id="ProtNLM"/>
    </source>
</evidence>
<feature type="compositionally biased region" description="Polar residues" evidence="2">
    <location>
        <begin position="165"/>
        <end position="176"/>
    </location>
</feature>
<comment type="caution">
    <text evidence="3">The sequence shown here is derived from an EMBL/GenBank/DDBJ whole genome shotgun (WGS) entry which is preliminary data.</text>
</comment>
<dbReference type="RefSeq" id="WP_071861678.1">
    <property type="nucleotide sequence ID" value="NZ_JBHLVS010000031.1"/>
</dbReference>
<dbReference type="Pfam" id="PF04203">
    <property type="entry name" value="Sortase"/>
    <property type="match status" value="1"/>
</dbReference>
<dbReference type="OrthoDB" id="3177627at2"/>